<evidence type="ECO:0000313" key="2">
    <source>
        <dbReference type="EMBL" id="PYH34509.1"/>
    </source>
</evidence>
<dbReference type="AlphaFoldDB" id="A0A318YJL6"/>
<name>A0A318YJL6_ASPNB</name>
<gene>
    <name evidence="2" type="ORF">BO87DRAFT_49253</name>
</gene>
<dbReference type="GeneID" id="37131784"/>
<feature type="region of interest" description="Disordered" evidence="1">
    <location>
        <begin position="1"/>
        <end position="117"/>
    </location>
</feature>
<reference evidence="2" key="1">
    <citation type="submission" date="2016-12" db="EMBL/GenBank/DDBJ databases">
        <title>The genomes of Aspergillus section Nigri reveals drivers in fungal speciation.</title>
        <authorList>
            <consortium name="DOE Joint Genome Institute"/>
            <person name="Vesth T.C."/>
            <person name="Nybo J."/>
            <person name="Theobald S."/>
            <person name="Brandl J."/>
            <person name="Frisvad J.C."/>
            <person name="Nielsen K.F."/>
            <person name="Lyhne E.K."/>
            <person name="Kogle M.E."/>
            <person name="Kuo A."/>
            <person name="Riley R."/>
            <person name="Clum A."/>
            <person name="Nolan M."/>
            <person name="Lipzen A."/>
            <person name="Salamov A."/>
            <person name="Henrissat B."/>
            <person name="Wiebenga A."/>
            <person name="De Vries R.P."/>
            <person name="Grigoriev I.V."/>
            <person name="Mortensen U.H."/>
            <person name="Andersen M.R."/>
            <person name="Baker S.E."/>
        </authorList>
    </citation>
    <scope>NUCLEOTIDE SEQUENCE [LARGE SCALE GENOMIC DNA]</scope>
    <source>
        <strain evidence="2">CBS 115656</strain>
    </source>
</reference>
<accession>A0A318YJL6</accession>
<sequence>MRAPRKQTSDGYRTSDSRKGRLEKEKVRHSDREVNRSESQDDDGRWLEVKQAETTVGSEFHRVNRRNKNGQEGGEGDGGVKRGRKRPRGDLRRDKDMGRRQEEHLFPQAASKRERETYQVSSAVLTLFCSAAANTK</sequence>
<dbReference type="RefSeq" id="XP_025479987.1">
    <property type="nucleotide sequence ID" value="XM_025629328.1"/>
</dbReference>
<keyword evidence="3" id="KW-1185">Reference proteome</keyword>
<dbReference type="EMBL" id="KZ821459">
    <property type="protein sequence ID" value="PYH34509.1"/>
    <property type="molecule type" value="Genomic_DNA"/>
</dbReference>
<evidence type="ECO:0000256" key="1">
    <source>
        <dbReference type="SAM" id="MobiDB-lite"/>
    </source>
</evidence>
<evidence type="ECO:0000313" key="3">
    <source>
        <dbReference type="Proteomes" id="UP000247647"/>
    </source>
</evidence>
<feature type="compositionally biased region" description="Basic and acidic residues" evidence="1">
    <location>
        <begin position="88"/>
        <end position="117"/>
    </location>
</feature>
<proteinExistence type="predicted"/>
<feature type="compositionally biased region" description="Basic and acidic residues" evidence="1">
    <location>
        <begin position="13"/>
        <end position="51"/>
    </location>
</feature>
<dbReference type="Proteomes" id="UP000247647">
    <property type="component" value="Unassembled WGS sequence"/>
</dbReference>
<protein>
    <submittedName>
        <fullName evidence="2">Uncharacterized protein</fullName>
    </submittedName>
</protein>
<organism evidence="2 3">
    <name type="scientific">Aspergillus neoniger (strain CBS 115656)</name>
    <dbReference type="NCBI Taxonomy" id="1448310"/>
    <lineage>
        <taxon>Eukaryota</taxon>
        <taxon>Fungi</taxon>
        <taxon>Dikarya</taxon>
        <taxon>Ascomycota</taxon>
        <taxon>Pezizomycotina</taxon>
        <taxon>Eurotiomycetes</taxon>
        <taxon>Eurotiomycetidae</taxon>
        <taxon>Eurotiales</taxon>
        <taxon>Aspergillaceae</taxon>
        <taxon>Aspergillus</taxon>
        <taxon>Aspergillus subgen. Circumdati</taxon>
    </lineage>
</organism>